<organism evidence="3 4">
    <name type="scientific">Allacma fusca</name>
    <dbReference type="NCBI Taxonomy" id="39272"/>
    <lineage>
        <taxon>Eukaryota</taxon>
        <taxon>Metazoa</taxon>
        <taxon>Ecdysozoa</taxon>
        <taxon>Arthropoda</taxon>
        <taxon>Hexapoda</taxon>
        <taxon>Collembola</taxon>
        <taxon>Symphypleona</taxon>
        <taxon>Sminthuridae</taxon>
        <taxon>Allacma</taxon>
    </lineage>
</organism>
<feature type="transmembrane region" description="Helical" evidence="1">
    <location>
        <begin position="357"/>
        <end position="376"/>
    </location>
</feature>
<gene>
    <name evidence="3" type="ORF">AFUS01_LOCUS30729</name>
</gene>
<dbReference type="AlphaFoldDB" id="A0A8J2P9V9"/>
<sequence>MSLKSIFSDFSKHLAKASKDAAAKGATEALTIFTFLRKKRNDVSRYVIAGCLGANLEINGNNSPPTDITATTPPDFDLVIFLKNQNPPFQQVLIEFADAFSKNLDVKIVNTSHSQYIGIVINGLKFHVFPAVDLTSNDGSSDEDQLTVTQRNRTFQTIISSQNLVPAGRMYSSSLAESAVKFMADQSDFTHAVINLAKLWLKQVHLDEDQHLHGSSYLMECLAVHVSSKTTKNDLMDAFTHFLALVTNLSKLRVVFPSSQIPDCFKHYKGPLVLDPVNPYNNLAIFRSESALQEEIVSCLQTAGMNTLWKWEAAKSKNIRVSSMEDISTLFRQKRTQGTIRQQTRRRFQGVPRNMSWLMWFLVIVLTPFVLIRSLCRVLGRRMDLTGALAVVLFASYIYFYH</sequence>
<dbReference type="PANTHER" id="PTHR11258:SF11">
    <property type="entry name" value="C2H2-TYPE DOMAIN-CONTAINING PROTEIN"/>
    <property type="match status" value="1"/>
</dbReference>
<evidence type="ECO:0000313" key="4">
    <source>
        <dbReference type="Proteomes" id="UP000708208"/>
    </source>
</evidence>
<dbReference type="OrthoDB" id="415134at2759"/>
<feature type="domain" description="2'-5'-oligoadenylate synthetase 1" evidence="2">
    <location>
        <begin position="152"/>
        <end position="305"/>
    </location>
</feature>
<dbReference type="InterPro" id="IPR018952">
    <property type="entry name" value="2-5-oligoAdlate_synth_1_dom2/C"/>
</dbReference>
<keyword evidence="1" id="KW-0812">Transmembrane</keyword>
<dbReference type="GO" id="GO:0001730">
    <property type="term" value="F:2'-5'-oligoadenylate synthetase activity"/>
    <property type="evidence" value="ECO:0007669"/>
    <property type="project" value="TreeGrafter"/>
</dbReference>
<dbReference type="EMBL" id="CAJVCH010475762">
    <property type="protein sequence ID" value="CAG7820331.1"/>
    <property type="molecule type" value="Genomic_DNA"/>
</dbReference>
<dbReference type="GO" id="GO:0005654">
    <property type="term" value="C:nucleoplasm"/>
    <property type="evidence" value="ECO:0007669"/>
    <property type="project" value="TreeGrafter"/>
</dbReference>
<name>A0A8J2P9V9_9HEXA</name>
<reference evidence="3" key="1">
    <citation type="submission" date="2021-06" db="EMBL/GenBank/DDBJ databases">
        <authorList>
            <person name="Hodson N. C."/>
            <person name="Mongue J. A."/>
            <person name="Jaron S. K."/>
        </authorList>
    </citation>
    <scope>NUCLEOTIDE SEQUENCE</scope>
</reference>
<evidence type="ECO:0000259" key="2">
    <source>
        <dbReference type="Pfam" id="PF10421"/>
    </source>
</evidence>
<dbReference type="Pfam" id="PF10421">
    <property type="entry name" value="OAS1_C"/>
    <property type="match status" value="1"/>
</dbReference>
<evidence type="ECO:0000256" key="1">
    <source>
        <dbReference type="SAM" id="Phobius"/>
    </source>
</evidence>
<keyword evidence="4" id="KW-1185">Reference proteome</keyword>
<keyword evidence="1" id="KW-1133">Transmembrane helix</keyword>
<evidence type="ECO:0000313" key="3">
    <source>
        <dbReference type="EMBL" id="CAG7820331.1"/>
    </source>
</evidence>
<dbReference type="GO" id="GO:0005829">
    <property type="term" value="C:cytosol"/>
    <property type="evidence" value="ECO:0007669"/>
    <property type="project" value="TreeGrafter"/>
</dbReference>
<protein>
    <recommendedName>
        <fullName evidence="2">2'-5'-oligoadenylate synthetase 1 domain-containing protein</fullName>
    </recommendedName>
</protein>
<accession>A0A8J2P9V9</accession>
<dbReference type="PANTHER" id="PTHR11258">
    <property type="entry name" value="2-5 OLIGOADENYLATE SYNTHETASE"/>
    <property type="match status" value="1"/>
</dbReference>
<comment type="caution">
    <text evidence="3">The sequence shown here is derived from an EMBL/GenBank/DDBJ whole genome shotgun (WGS) entry which is preliminary data.</text>
</comment>
<keyword evidence="1" id="KW-0472">Membrane</keyword>
<dbReference type="GO" id="GO:0003725">
    <property type="term" value="F:double-stranded RNA binding"/>
    <property type="evidence" value="ECO:0007669"/>
    <property type="project" value="TreeGrafter"/>
</dbReference>
<proteinExistence type="predicted"/>
<dbReference type="GO" id="GO:0016020">
    <property type="term" value="C:membrane"/>
    <property type="evidence" value="ECO:0007669"/>
    <property type="project" value="TreeGrafter"/>
</dbReference>
<dbReference type="Proteomes" id="UP000708208">
    <property type="component" value="Unassembled WGS sequence"/>
</dbReference>
<feature type="transmembrane region" description="Helical" evidence="1">
    <location>
        <begin position="383"/>
        <end position="401"/>
    </location>
</feature>